<accession>A0A815KS44</accession>
<proteinExistence type="predicted"/>
<dbReference type="Proteomes" id="UP000677228">
    <property type="component" value="Unassembled WGS sequence"/>
</dbReference>
<evidence type="ECO:0000256" key="1">
    <source>
        <dbReference type="SAM" id="MobiDB-lite"/>
    </source>
</evidence>
<dbReference type="EMBL" id="CAJOBA010026918">
    <property type="protein sequence ID" value="CAF3938383.1"/>
    <property type="molecule type" value="Genomic_DNA"/>
</dbReference>
<comment type="caution">
    <text evidence="3">The sequence shown here is derived from an EMBL/GenBank/DDBJ whole genome shotgun (WGS) entry which is preliminary data.</text>
</comment>
<dbReference type="EMBL" id="CAJNOQ010017451">
    <property type="protein sequence ID" value="CAF1399524.1"/>
    <property type="molecule type" value="Genomic_DNA"/>
</dbReference>
<dbReference type="EMBL" id="CAJNOK010011514">
    <property type="protein sequence ID" value="CAF1141944.1"/>
    <property type="molecule type" value="Genomic_DNA"/>
</dbReference>
<reference evidence="3" key="1">
    <citation type="submission" date="2021-02" db="EMBL/GenBank/DDBJ databases">
        <authorList>
            <person name="Nowell W R."/>
        </authorList>
    </citation>
    <scope>NUCLEOTIDE SEQUENCE</scope>
</reference>
<dbReference type="Proteomes" id="UP000681722">
    <property type="component" value="Unassembled WGS sequence"/>
</dbReference>
<keyword evidence="6" id="KW-1185">Reference proteome</keyword>
<evidence type="ECO:0000313" key="2">
    <source>
        <dbReference type="EMBL" id="CAF1141944.1"/>
    </source>
</evidence>
<gene>
    <name evidence="3" type="ORF">GPM918_LOCUS33195</name>
    <name evidence="2" type="ORF">OVA965_LOCUS21170</name>
    <name evidence="5" type="ORF">SRO942_LOCUS33876</name>
    <name evidence="4" type="ORF">TMI583_LOCUS21755</name>
</gene>
<feature type="compositionally biased region" description="Acidic residues" evidence="1">
    <location>
        <begin position="74"/>
        <end position="86"/>
    </location>
</feature>
<evidence type="ECO:0000313" key="5">
    <source>
        <dbReference type="EMBL" id="CAF4293473.1"/>
    </source>
</evidence>
<name>A0A815KS44_9BILA</name>
<dbReference type="EMBL" id="CAJOBC010082870">
    <property type="protein sequence ID" value="CAF4293473.1"/>
    <property type="molecule type" value="Genomic_DNA"/>
</dbReference>
<dbReference type="Proteomes" id="UP000663829">
    <property type="component" value="Unassembled WGS sequence"/>
</dbReference>
<evidence type="ECO:0000313" key="3">
    <source>
        <dbReference type="EMBL" id="CAF1399524.1"/>
    </source>
</evidence>
<dbReference type="OrthoDB" id="10050452at2759"/>
<protein>
    <submittedName>
        <fullName evidence="3">Uncharacterized protein</fullName>
    </submittedName>
</protein>
<dbReference type="AlphaFoldDB" id="A0A815KS44"/>
<dbReference type="Proteomes" id="UP000682733">
    <property type="component" value="Unassembled WGS sequence"/>
</dbReference>
<evidence type="ECO:0000313" key="6">
    <source>
        <dbReference type="Proteomes" id="UP000663829"/>
    </source>
</evidence>
<feature type="compositionally biased region" description="Acidic residues" evidence="1">
    <location>
        <begin position="41"/>
        <end position="55"/>
    </location>
</feature>
<feature type="region of interest" description="Disordered" evidence="1">
    <location>
        <begin position="38"/>
        <end position="91"/>
    </location>
</feature>
<evidence type="ECO:0000313" key="4">
    <source>
        <dbReference type="EMBL" id="CAF3938383.1"/>
    </source>
</evidence>
<organism evidence="3 6">
    <name type="scientific">Didymodactylos carnosus</name>
    <dbReference type="NCBI Taxonomy" id="1234261"/>
    <lineage>
        <taxon>Eukaryota</taxon>
        <taxon>Metazoa</taxon>
        <taxon>Spiralia</taxon>
        <taxon>Gnathifera</taxon>
        <taxon>Rotifera</taxon>
        <taxon>Eurotatoria</taxon>
        <taxon>Bdelloidea</taxon>
        <taxon>Philodinida</taxon>
        <taxon>Philodinidae</taxon>
        <taxon>Didymodactylos</taxon>
    </lineage>
</organism>
<sequence>MSESVCIHCDNQVRLHIEKLCARINELRSRLTELEKSFTDYDPENDDENDVEEDTSQITTNSDDKDMPSISSSSEDEDKVADENCNEDNGSPQYTAKVLQIIVDKAQKISYIRYITRYPNIMKYVQNEDQSTIHQTCPGADLQPFMKKYVNEEYSRKLLKRVKDEVREVHRRYLRLIKND</sequence>